<dbReference type="SUPFAM" id="SSF57667">
    <property type="entry name" value="beta-beta-alpha zinc fingers"/>
    <property type="match status" value="2"/>
</dbReference>
<keyword evidence="10" id="KW-1185">Reference proteome</keyword>
<keyword evidence="4 7" id="KW-0863">Zinc-finger</keyword>
<dbReference type="PROSITE" id="PS00028">
    <property type="entry name" value="ZINC_FINGER_C2H2_1"/>
    <property type="match status" value="1"/>
</dbReference>
<evidence type="ECO:0000313" key="10">
    <source>
        <dbReference type="Proteomes" id="UP001219518"/>
    </source>
</evidence>
<evidence type="ECO:0000256" key="2">
    <source>
        <dbReference type="ARBA" id="ARBA00022723"/>
    </source>
</evidence>
<keyword evidence="6" id="KW-0539">Nucleus</keyword>
<dbReference type="Gene3D" id="3.30.160.60">
    <property type="entry name" value="Classic Zinc Finger"/>
    <property type="match status" value="2"/>
</dbReference>
<evidence type="ECO:0000313" key="9">
    <source>
        <dbReference type="EMBL" id="KAK3915480.1"/>
    </source>
</evidence>
<feature type="domain" description="C2H2-type" evidence="8">
    <location>
        <begin position="9"/>
        <end position="36"/>
    </location>
</feature>
<reference evidence="9" key="1">
    <citation type="submission" date="2021-07" db="EMBL/GenBank/DDBJ databases">
        <authorList>
            <person name="Catto M.A."/>
            <person name="Jacobson A."/>
            <person name="Kennedy G."/>
            <person name="Labadie P."/>
            <person name="Hunt B.G."/>
            <person name="Srinivasan R."/>
        </authorList>
    </citation>
    <scope>NUCLEOTIDE SEQUENCE</scope>
    <source>
        <strain evidence="9">PL_HMW_Pooled</strain>
        <tissue evidence="9">Head</tissue>
    </source>
</reference>
<name>A0AAE1H7Y7_9NEOP</name>
<dbReference type="Pfam" id="PF00096">
    <property type="entry name" value="zf-C2H2"/>
    <property type="match status" value="3"/>
</dbReference>
<protein>
    <submittedName>
        <fullName evidence="9">Zinc finger protein 33A</fullName>
    </submittedName>
</protein>
<feature type="domain" description="C2H2-type" evidence="8">
    <location>
        <begin position="69"/>
        <end position="96"/>
    </location>
</feature>
<dbReference type="SMART" id="SM00355">
    <property type="entry name" value="ZnF_C2H2"/>
    <property type="match status" value="3"/>
</dbReference>
<keyword evidence="3" id="KW-0677">Repeat</keyword>
<accession>A0AAE1H7Y7</accession>
<dbReference type="PANTHER" id="PTHR24406">
    <property type="entry name" value="TRANSCRIPTIONAL REPRESSOR CTCFL-RELATED"/>
    <property type="match status" value="1"/>
</dbReference>
<dbReference type="Proteomes" id="UP001219518">
    <property type="component" value="Unassembled WGS sequence"/>
</dbReference>
<gene>
    <name evidence="9" type="ORF">KUF71_005787</name>
</gene>
<dbReference type="InterPro" id="IPR050888">
    <property type="entry name" value="ZnF_C2H2-type_TF"/>
</dbReference>
<dbReference type="GO" id="GO:0008270">
    <property type="term" value="F:zinc ion binding"/>
    <property type="evidence" value="ECO:0007669"/>
    <property type="project" value="UniProtKB-KW"/>
</dbReference>
<keyword evidence="5" id="KW-0862">Zinc</keyword>
<dbReference type="GO" id="GO:0005634">
    <property type="term" value="C:nucleus"/>
    <property type="evidence" value="ECO:0007669"/>
    <property type="project" value="UniProtKB-SubCell"/>
</dbReference>
<evidence type="ECO:0000256" key="3">
    <source>
        <dbReference type="ARBA" id="ARBA00022737"/>
    </source>
</evidence>
<evidence type="ECO:0000259" key="8">
    <source>
        <dbReference type="PROSITE" id="PS50157"/>
    </source>
</evidence>
<comment type="caution">
    <text evidence="9">The sequence shown here is derived from an EMBL/GenBank/DDBJ whole genome shotgun (WGS) entry which is preliminary data.</text>
</comment>
<dbReference type="EMBL" id="JAHWGI010000440">
    <property type="protein sequence ID" value="KAK3915480.1"/>
    <property type="molecule type" value="Genomic_DNA"/>
</dbReference>
<keyword evidence="2" id="KW-0479">Metal-binding</keyword>
<sequence length="123" mass="13708">MSAAGLSPFTCPNCGKGYSYKGNLNRHIRVECGKEPQQSCPICFKMFKHKTGDAASSSAPRAPRGSGPFRCLRCFKEYRSKGSLQRHVKIECGKKPGVPCPYCDTMFKHKSSVITHIVRKHPF</sequence>
<evidence type="ECO:0000256" key="4">
    <source>
        <dbReference type="ARBA" id="ARBA00022771"/>
    </source>
</evidence>
<dbReference type="InterPro" id="IPR036236">
    <property type="entry name" value="Znf_C2H2_sf"/>
</dbReference>
<dbReference type="PROSITE" id="PS50157">
    <property type="entry name" value="ZINC_FINGER_C2H2_2"/>
    <property type="match status" value="2"/>
</dbReference>
<comment type="subcellular location">
    <subcellularLocation>
        <location evidence="1">Nucleus</location>
    </subcellularLocation>
</comment>
<evidence type="ECO:0000256" key="6">
    <source>
        <dbReference type="ARBA" id="ARBA00023242"/>
    </source>
</evidence>
<proteinExistence type="predicted"/>
<dbReference type="AlphaFoldDB" id="A0AAE1H7Y7"/>
<evidence type="ECO:0000256" key="5">
    <source>
        <dbReference type="ARBA" id="ARBA00022833"/>
    </source>
</evidence>
<evidence type="ECO:0000256" key="7">
    <source>
        <dbReference type="PROSITE-ProRule" id="PRU00042"/>
    </source>
</evidence>
<reference evidence="9" key="2">
    <citation type="journal article" date="2023" name="BMC Genomics">
        <title>Pest status, molecular evolution, and epigenetic factors derived from the genome assembly of Frankliniella fusca, a thysanopteran phytovirus vector.</title>
        <authorList>
            <person name="Catto M.A."/>
            <person name="Labadie P.E."/>
            <person name="Jacobson A.L."/>
            <person name="Kennedy G.G."/>
            <person name="Srinivasan R."/>
            <person name="Hunt B.G."/>
        </authorList>
    </citation>
    <scope>NUCLEOTIDE SEQUENCE</scope>
    <source>
        <strain evidence="9">PL_HMW_Pooled</strain>
    </source>
</reference>
<organism evidence="9 10">
    <name type="scientific">Frankliniella fusca</name>
    <dbReference type="NCBI Taxonomy" id="407009"/>
    <lineage>
        <taxon>Eukaryota</taxon>
        <taxon>Metazoa</taxon>
        <taxon>Ecdysozoa</taxon>
        <taxon>Arthropoda</taxon>
        <taxon>Hexapoda</taxon>
        <taxon>Insecta</taxon>
        <taxon>Pterygota</taxon>
        <taxon>Neoptera</taxon>
        <taxon>Paraneoptera</taxon>
        <taxon>Thysanoptera</taxon>
        <taxon>Terebrantia</taxon>
        <taxon>Thripoidea</taxon>
        <taxon>Thripidae</taxon>
        <taxon>Frankliniella</taxon>
    </lineage>
</organism>
<evidence type="ECO:0000256" key="1">
    <source>
        <dbReference type="ARBA" id="ARBA00004123"/>
    </source>
</evidence>
<dbReference type="FunFam" id="3.30.160.60:FF:000100">
    <property type="entry name" value="Zinc finger 45-like"/>
    <property type="match status" value="1"/>
</dbReference>
<dbReference type="InterPro" id="IPR013087">
    <property type="entry name" value="Znf_C2H2_type"/>
</dbReference>